<accession>A0AAD7UGH2</accession>
<dbReference type="Gene3D" id="3.40.30.10">
    <property type="entry name" value="Glutaredoxin"/>
    <property type="match status" value="1"/>
</dbReference>
<name>A0AAD7UGH2_9STRA</name>
<keyword evidence="1" id="KW-0732">Signal</keyword>
<evidence type="ECO:0008006" key="4">
    <source>
        <dbReference type="Google" id="ProtNLM"/>
    </source>
</evidence>
<dbReference type="AlphaFoldDB" id="A0AAD7UGH2"/>
<evidence type="ECO:0000256" key="1">
    <source>
        <dbReference type="SAM" id="SignalP"/>
    </source>
</evidence>
<evidence type="ECO:0000313" key="3">
    <source>
        <dbReference type="Proteomes" id="UP001230188"/>
    </source>
</evidence>
<feature type="chain" id="PRO_5041952276" description="Thioredoxin domain-containing protein" evidence="1">
    <location>
        <begin position="17"/>
        <end position="307"/>
    </location>
</feature>
<comment type="caution">
    <text evidence="2">The sequence shown here is derived from an EMBL/GenBank/DDBJ whole genome shotgun (WGS) entry which is preliminary data.</text>
</comment>
<evidence type="ECO:0000313" key="2">
    <source>
        <dbReference type="EMBL" id="KAJ8603983.1"/>
    </source>
</evidence>
<feature type="signal peptide" evidence="1">
    <location>
        <begin position="1"/>
        <end position="16"/>
    </location>
</feature>
<reference evidence="2" key="1">
    <citation type="submission" date="2023-01" db="EMBL/GenBank/DDBJ databases">
        <title>Metagenome sequencing of chrysophaentin producing Chrysophaeum taylorii.</title>
        <authorList>
            <person name="Davison J."/>
            <person name="Bewley C."/>
        </authorList>
    </citation>
    <scope>NUCLEOTIDE SEQUENCE</scope>
    <source>
        <strain evidence="2">NIES-1699</strain>
    </source>
</reference>
<protein>
    <recommendedName>
        <fullName evidence="4">Thioredoxin domain-containing protein</fullName>
    </recommendedName>
</protein>
<keyword evidence="3" id="KW-1185">Reference proteome</keyword>
<dbReference type="EMBL" id="JAQMWT010000341">
    <property type="protein sequence ID" value="KAJ8603983.1"/>
    <property type="molecule type" value="Genomic_DNA"/>
</dbReference>
<organism evidence="2 3">
    <name type="scientific">Chrysophaeum taylorii</name>
    <dbReference type="NCBI Taxonomy" id="2483200"/>
    <lineage>
        <taxon>Eukaryota</taxon>
        <taxon>Sar</taxon>
        <taxon>Stramenopiles</taxon>
        <taxon>Ochrophyta</taxon>
        <taxon>Pelagophyceae</taxon>
        <taxon>Pelagomonadales</taxon>
        <taxon>Pelagomonadaceae</taxon>
        <taxon>Chrysophaeum</taxon>
    </lineage>
</organism>
<dbReference type="Proteomes" id="UP001230188">
    <property type="component" value="Unassembled WGS sequence"/>
</dbReference>
<sequence>MVRIISIFLCVVVASGDENLLLTKENLDWVVSGRAVMLQFTVEHEGCGACNESRAKWQQLALEFKQSREVMIGRVVCDASQGGEALCDDVLDNDPLATYPSVWYGSPFALRRYYGGKSFEDMAAVAAMLRAPCSPWRRDRCDPEALAELDAYLNLDDRDLNEIVVTTQISVREKLNSIDNHFDKKRDDVLRQLDAYEVLATVEVERIITSIEAARTVVRTRKALDPSTPVHDLLDDSAWARPGEAYSDDDLMPRFTYYDDEDVEPLYEDEYYNRHPDDIYAQAREYADAYVDPEDLGFSPADSSYED</sequence>
<gene>
    <name evidence="2" type="ORF">CTAYLR_003361</name>
</gene>
<proteinExistence type="predicted"/>